<dbReference type="InterPro" id="IPR012340">
    <property type="entry name" value="NA-bd_OB-fold"/>
</dbReference>
<feature type="region of interest" description="Disordered" evidence="4">
    <location>
        <begin position="110"/>
        <end position="130"/>
    </location>
</feature>
<comment type="caution">
    <text evidence="5">The sequence shown here is derived from an EMBL/GenBank/DDBJ whole genome shotgun (WGS) entry which is preliminary data.</text>
</comment>
<dbReference type="PROSITE" id="PS50935">
    <property type="entry name" value="SSB"/>
    <property type="match status" value="1"/>
</dbReference>
<dbReference type="AlphaFoldDB" id="A0A8B6M1P9"/>
<dbReference type="InterPro" id="IPR000424">
    <property type="entry name" value="Primosome_PriB/ssb"/>
</dbReference>
<evidence type="ECO:0000313" key="6">
    <source>
        <dbReference type="Proteomes" id="UP000485880"/>
    </source>
</evidence>
<dbReference type="GO" id="GO:0006310">
    <property type="term" value="P:DNA recombination"/>
    <property type="evidence" value="ECO:0007669"/>
    <property type="project" value="UniProtKB-KW"/>
</dbReference>
<dbReference type="GO" id="GO:0006260">
    <property type="term" value="P:DNA replication"/>
    <property type="evidence" value="ECO:0007669"/>
    <property type="project" value="InterPro"/>
</dbReference>
<protein>
    <recommendedName>
        <fullName evidence="3">Single-stranded DNA-binding protein</fullName>
    </recommendedName>
</protein>
<dbReference type="EMBL" id="CABFMQ020000013">
    <property type="protein sequence ID" value="VTZ48758.1"/>
    <property type="molecule type" value="Genomic_DNA"/>
</dbReference>
<dbReference type="CDD" id="cd04496">
    <property type="entry name" value="SSB_OBF"/>
    <property type="match status" value="1"/>
</dbReference>
<evidence type="ECO:0000256" key="1">
    <source>
        <dbReference type="ARBA" id="ARBA00023125"/>
    </source>
</evidence>
<evidence type="ECO:0000313" key="5">
    <source>
        <dbReference type="EMBL" id="VTZ48758.1"/>
    </source>
</evidence>
<keyword evidence="2" id="KW-0233">DNA recombination</keyword>
<name>A0A8B6M1P9_METTU</name>
<dbReference type="RefSeq" id="WP_174511247.1">
    <property type="nucleotide sequence ID" value="NZ_CABFMQ020000013.1"/>
</dbReference>
<gene>
    <name evidence="5" type="ORF">MPC4_110058</name>
</gene>
<sequence length="130" mass="14444">MRNIAEFALIGRIGSIKQVGSTMRVTIASNYSRKNKTGEWVDDAHWNEITIFDDGTKTYIDKYLDKGDLVHARGRIRQASYEKDGEQVYTVNLVCTQFACLARADGKQTAAQERPAGAAANADREGDIPF</sequence>
<proteinExistence type="predicted"/>
<dbReference type="Gene3D" id="2.40.50.140">
    <property type="entry name" value="Nucleic acid-binding proteins"/>
    <property type="match status" value="1"/>
</dbReference>
<keyword evidence="1 3" id="KW-0238">DNA-binding</keyword>
<dbReference type="Pfam" id="PF00436">
    <property type="entry name" value="SSB"/>
    <property type="match status" value="1"/>
</dbReference>
<evidence type="ECO:0000256" key="2">
    <source>
        <dbReference type="ARBA" id="ARBA00023172"/>
    </source>
</evidence>
<evidence type="ECO:0000256" key="4">
    <source>
        <dbReference type="SAM" id="MobiDB-lite"/>
    </source>
</evidence>
<evidence type="ECO:0000256" key="3">
    <source>
        <dbReference type="PIRNR" id="PIRNR002070"/>
    </source>
</evidence>
<dbReference type="GO" id="GO:0003697">
    <property type="term" value="F:single-stranded DNA binding"/>
    <property type="evidence" value="ECO:0007669"/>
    <property type="project" value="InterPro"/>
</dbReference>
<reference evidence="5 6" key="1">
    <citation type="submission" date="2019-05" db="EMBL/GenBank/DDBJ databases">
        <authorList>
            <person name="Farhan Ul Haque M."/>
        </authorList>
    </citation>
    <scope>NUCLEOTIDE SEQUENCE [LARGE SCALE GENOMIC DNA]</scope>
    <source>
        <strain evidence="5">2</strain>
    </source>
</reference>
<dbReference type="SUPFAM" id="SSF50249">
    <property type="entry name" value="Nucleic acid-binding proteins"/>
    <property type="match status" value="1"/>
</dbReference>
<dbReference type="PIRSF" id="PIRSF002070">
    <property type="entry name" value="SSB"/>
    <property type="match status" value="1"/>
</dbReference>
<dbReference type="Proteomes" id="UP000485880">
    <property type="component" value="Unassembled WGS sequence"/>
</dbReference>
<dbReference type="InterPro" id="IPR011344">
    <property type="entry name" value="ssDNA-bd"/>
</dbReference>
<accession>A0A8B6M1P9</accession>
<keyword evidence="6" id="KW-1185">Reference proteome</keyword>
<organism evidence="5 6">
    <name type="scientific">Methylocella tundrae</name>
    <dbReference type="NCBI Taxonomy" id="227605"/>
    <lineage>
        <taxon>Bacteria</taxon>
        <taxon>Pseudomonadati</taxon>
        <taxon>Pseudomonadota</taxon>
        <taxon>Alphaproteobacteria</taxon>
        <taxon>Hyphomicrobiales</taxon>
        <taxon>Beijerinckiaceae</taxon>
        <taxon>Methylocella</taxon>
    </lineage>
</organism>